<dbReference type="HOGENOM" id="CLU_098620_3_0_14"/>
<dbReference type="Proteomes" id="UP000008637">
    <property type="component" value="Chromosome"/>
</dbReference>
<sequence length="211" mass="23729">MSLPAKAALGAASLTGVVGGGILVKNYAFDKDSKENLISNRLKSEGYVLLDANKDEDWTNTVNKHKGTDFTYLRFTLKASQELSDLKKECKRVLDTVGNAEDYKKAKKWCVKPVSIKDLISSKKLTLLKVQSNDNTDQQTFQSLVERYEKEGTGNKAISGLALETTGNKDSNWSKLRDKCKDLSEKEFWSVDYDDEVLKVEMWCVNEAIKK</sequence>
<dbReference type="AlphaFoldDB" id="E8ZGX4"/>
<reference evidence="1 2" key="1">
    <citation type="journal article" date="2011" name="J. Bacteriol.">
        <title>Complete genome sequence of Mycoplasma haemofelis, a hemotropic mycoplasma.</title>
        <authorList>
            <person name="Barker E.N."/>
            <person name="Helps C.R."/>
            <person name="Peters I.R."/>
            <person name="Darby A.C."/>
            <person name="Radford A.D."/>
            <person name="Tasker S."/>
        </authorList>
    </citation>
    <scope>NUCLEOTIDE SEQUENCE [LARGE SCALE GENOMIC DNA]</scope>
    <source>
        <strain evidence="1 2">Langford 1</strain>
    </source>
</reference>
<evidence type="ECO:0000313" key="1">
    <source>
        <dbReference type="EMBL" id="CBY92395.1"/>
    </source>
</evidence>
<protein>
    <submittedName>
        <fullName evidence="1">Uncharacterized protein</fullName>
    </submittedName>
</protein>
<proteinExistence type="predicted"/>
<name>E8ZGX4_MYCHL</name>
<dbReference type="KEGG" id="mha:HF1_03870"/>
<keyword evidence="2" id="KW-1185">Reference proteome</keyword>
<organism evidence="1 2">
    <name type="scientific">Mycoplasma haemofelis (strain Langford 1)</name>
    <name type="common">Haemobartonella felis</name>
    <dbReference type="NCBI Taxonomy" id="941640"/>
    <lineage>
        <taxon>Bacteria</taxon>
        <taxon>Bacillati</taxon>
        <taxon>Mycoplasmatota</taxon>
        <taxon>Mollicutes</taxon>
        <taxon>Mycoplasmataceae</taxon>
        <taxon>Mycoplasma</taxon>
    </lineage>
</organism>
<evidence type="ECO:0000313" key="2">
    <source>
        <dbReference type="Proteomes" id="UP000008637"/>
    </source>
</evidence>
<accession>E8ZGX4</accession>
<dbReference type="EMBL" id="FR773153">
    <property type="protein sequence ID" value="CBY92395.1"/>
    <property type="molecule type" value="Genomic_DNA"/>
</dbReference>
<gene>
    <name evidence="1" type="ordered locus">HF1_03870</name>
</gene>
<dbReference type="OrthoDB" id="9822219at2"/>